<geneLocation type="plasmid" evidence="4">
    <name>p24632-IMP</name>
</geneLocation>
<dbReference type="EMBL" id="MH909341">
    <property type="protein sequence ID" value="QBQ67598.1"/>
    <property type="molecule type" value="Genomic_DNA"/>
</dbReference>
<dbReference type="EMBL" id="MH909339">
    <property type="protein sequence ID" value="QBQ67359.1"/>
    <property type="molecule type" value="Genomic_DNA"/>
</dbReference>
<dbReference type="AlphaFoldDB" id="A0A482M3M0"/>
<accession>A0A482M3M0</accession>
<proteinExistence type="predicted"/>
<geneLocation type="plasmid" evidence="5">
    <name>p24854-IMP</name>
</geneLocation>
<evidence type="ECO:0000313" key="4">
    <source>
        <dbReference type="EMBL" id="QBQ67359.1"/>
    </source>
</evidence>
<geneLocation type="plasmid" evidence="3">
    <name>p20389-IMP</name>
</geneLocation>
<geneLocation type="plasmid" evidence="2">
    <name>p13SP-IMP</name>
</geneLocation>
<protein>
    <submittedName>
        <fullName evidence="4">Uncharacterized protein</fullName>
    </submittedName>
</protein>
<evidence type="ECO:0000256" key="1">
    <source>
        <dbReference type="SAM" id="MobiDB-lite"/>
    </source>
</evidence>
<keyword evidence="4" id="KW-0614">Plasmid</keyword>
<dbReference type="EMBL" id="MH909334">
    <property type="protein sequence ID" value="QBQ66960.1"/>
    <property type="molecule type" value="Genomic_DNA"/>
</dbReference>
<evidence type="ECO:0000313" key="2">
    <source>
        <dbReference type="EMBL" id="QBQ66960.1"/>
    </source>
</evidence>
<sequence>MTTCRARFHCGHRRNDPRQRNGFMTGQLRYRRTWLAADASRQAPARRAKPGGQAERGGRRPEALAAAARVSGARREPARCAAQQSGPEGVTPGVCRCLSLVPSEIGGKAIKRVSLSGGR</sequence>
<feature type="region of interest" description="Disordered" evidence="1">
    <location>
        <begin position="36"/>
        <end position="65"/>
    </location>
</feature>
<evidence type="ECO:0000313" key="3">
    <source>
        <dbReference type="EMBL" id="QBQ67198.1"/>
    </source>
</evidence>
<organism evidence="4">
    <name type="scientific">Klebsiella pneumoniae</name>
    <dbReference type="NCBI Taxonomy" id="573"/>
    <lineage>
        <taxon>Bacteria</taxon>
        <taxon>Pseudomonadati</taxon>
        <taxon>Pseudomonadota</taxon>
        <taxon>Gammaproteobacteria</taxon>
        <taxon>Enterobacterales</taxon>
        <taxon>Enterobacteriaceae</taxon>
        <taxon>Klebsiella/Raoultella group</taxon>
        <taxon>Klebsiella</taxon>
        <taxon>Klebsiella pneumoniae complex</taxon>
    </lineage>
</organism>
<evidence type="ECO:0000313" key="5">
    <source>
        <dbReference type="EMBL" id="QBQ67598.1"/>
    </source>
</evidence>
<name>A0A482M3M0_KLEPN</name>
<dbReference type="EMBL" id="MH909337">
    <property type="protein sequence ID" value="QBQ67198.1"/>
    <property type="molecule type" value="Genomic_DNA"/>
</dbReference>
<reference evidence="4" key="1">
    <citation type="submission" date="2018-09" db="EMBL/GenBank/DDBJ databases">
        <authorList>
            <person name="Zhou D."/>
        </authorList>
    </citation>
    <scope>NUCLEOTIDE SEQUENCE</scope>
    <source>
        <strain evidence="2">13-sp</strain>
        <strain evidence="3">20389</strain>
        <strain evidence="4">24632</strain>
        <strain evidence="5">24854</strain>
        <plasmid evidence="2">p13SP-IMP</plasmid>
        <plasmid evidence="3">p20389-IMP</plasmid>
        <plasmid evidence="4">p24632-IMP</plasmid>
        <plasmid evidence="5">p24854-IMP</plasmid>
    </source>
</reference>